<feature type="domain" description="Amidase" evidence="6">
    <location>
        <begin position="74"/>
        <end position="530"/>
    </location>
</feature>
<comment type="catalytic activity">
    <reaction evidence="1">
        <text>a monocarboxylic acid amide + H2O = a monocarboxylate + NH4(+)</text>
        <dbReference type="Rhea" id="RHEA:12020"/>
        <dbReference type="ChEBI" id="CHEBI:15377"/>
        <dbReference type="ChEBI" id="CHEBI:28938"/>
        <dbReference type="ChEBI" id="CHEBI:35757"/>
        <dbReference type="ChEBI" id="CHEBI:83628"/>
        <dbReference type="EC" id="3.5.1.4"/>
    </reaction>
</comment>
<dbReference type="SUPFAM" id="SSF75304">
    <property type="entry name" value="Amidase signature (AS) enzymes"/>
    <property type="match status" value="1"/>
</dbReference>
<dbReference type="PROSITE" id="PS00571">
    <property type="entry name" value="AMIDASES"/>
    <property type="match status" value="1"/>
</dbReference>
<dbReference type="GeneID" id="59342608"/>
<evidence type="ECO:0000313" key="8">
    <source>
        <dbReference type="Proteomes" id="UP000636479"/>
    </source>
</evidence>
<dbReference type="InterPro" id="IPR020556">
    <property type="entry name" value="Amidase_CS"/>
</dbReference>
<feature type="active site" description="Charge relay system" evidence="5">
    <location>
        <position position="125"/>
    </location>
</feature>
<dbReference type="OrthoDB" id="6428749at2759"/>
<comment type="caution">
    <text evidence="7">The sequence shown here is derived from an EMBL/GenBank/DDBJ whole genome shotgun (WGS) entry which is preliminary data.</text>
</comment>
<keyword evidence="8" id="KW-1185">Reference proteome</keyword>
<dbReference type="AlphaFoldDB" id="A0A8H6W9B1"/>
<feature type="active site" description="Charge relay system" evidence="5">
    <location>
        <position position="200"/>
    </location>
</feature>
<sequence length="543" mass="58833">MASWQDKAAAKRASLATLIPSDLKLSALPGSATLNVTLFPFDSVLSHRDVEITETVNVSILLKKISEGEWTATEVVSAYYKRAIVAHQLVNCLTEIFIDQALARAKELDDYFQATGKTIGPLHLKDQIDVKGVELTMGYVGWIGNVSKENSVCAQLLLDQGAVLYVRTNVPQALMFGESVNNVFGTTSNPFNRNLTCGGSSGGEGALIAMKGSPLGVGSDLGGSIRIPSAFQGLYGLRPSYNRIPYCGSTNSMEGQEAITSVLGPMTCSVDGLKVFMQAMADAKPWLSDPVALRLPWNDAAYLLADHGGDGARLCFALMWDDGVCRPMPPYIRALRETKAALEAAGHKGTRFSPSLVKPVSHVHIGLFNADGGHDIALARGLSGEPKLGWSTVLDSEPKHLSTYEYWQLCRERTIFIKKHLDHWNDTVSTTGTGRPVDAIIAPASPSAPSQHNTPGYIYYTGFCNLCDYSAAVFPVTTVDPAIDVKLPAHEFRSVNDQTNYENCMNEPETFRNAPISLQCIGRKNEEEAVIRMTEIVSAALQA</sequence>
<keyword evidence="4" id="KW-0378">Hydrolase</keyword>
<dbReference type="EMBL" id="JACAZF010000003">
    <property type="protein sequence ID" value="KAF7309527.1"/>
    <property type="molecule type" value="Genomic_DNA"/>
</dbReference>
<name>A0A8H6W9B1_9AGAR</name>
<organism evidence="7 8">
    <name type="scientific">Mycena indigotica</name>
    <dbReference type="NCBI Taxonomy" id="2126181"/>
    <lineage>
        <taxon>Eukaryota</taxon>
        <taxon>Fungi</taxon>
        <taxon>Dikarya</taxon>
        <taxon>Basidiomycota</taxon>
        <taxon>Agaricomycotina</taxon>
        <taxon>Agaricomycetes</taxon>
        <taxon>Agaricomycetidae</taxon>
        <taxon>Agaricales</taxon>
        <taxon>Marasmiineae</taxon>
        <taxon>Mycenaceae</taxon>
        <taxon>Mycena</taxon>
    </lineage>
</organism>
<dbReference type="GO" id="GO:0004040">
    <property type="term" value="F:amidase activity"/>
    <property type="evidence" value="ECO:0007669"/>
    <property type="project" value="UniProtKB-EC"/>
</dbReference>
<evidence type="ECO:0000256" key="4">
    <source>
        <dbReference type="ARBA" id="ARBA00022801"/>
    </source>
</evidence>
<dbReference type="EC" id="3.5.1.4" evidence="3"/>
<evidence type="ECO:0000259" key="6">
    <source>
        <dbReference type="Pfam" id="PF01425"/>
    </source>
</evidence>
<dbReference type="RefSeq" id="XP_037222977.1">
    <property type="nucleotide sequence ID" value="XM_037360092.1"/>
</dbReference>
<evidence type="ECO:0000313" key="7">
    <source>
        <dbReference type="EMBL" id="KAF7309527.1"/>
    </source>
</evidence>
<feature type="active site" description="Acyl-ester intermediate" evidence="5">
    <location>
        <position position="224"/>
    </location>
</feature>
<evidence type="ECO:0000256" key="2">
    <source>
        <dbReference type="ARBA" id="ARBA00009199"/>
    </source>
</evidence>
<comment type="similarity">
    <text evidence="2">Belongs to the amidase family.</text>
</comment>
<dbReference type="Pfam" id="PF01425">
    <property type="entry name" value="Amidase"/>
    <property type="match status" value="1"/>
</dbReference>
<proteinExistence type="inferred from homology"/>
<gene>
    <name evidence="7" type="ORF">MIND_00323500</name>
</gene>
<evidence type="ECO:0000256" key="3">
    <source>
        <dbReference type="ARBA" id="ARBA00012922"/>
    </source>
</evidence>
<evidence type="ECO:0000256" key="5">
    <source>
        <dbReference type="PIRSR" id="PIRSR001221-1"/>
    </source>
</evidence>
<dbReference type="InterPro" id="IPR023631">
    <property type="entry name" value="Amidase_dom"/>
</dbReference>
<dbReference type="PIRSF" id="PIRSF001221">
    <property type="entry name" value="Amidase_fungi"/>
    <property type="match status" value="1"/>
</dbReference>
<dbReference type="Proteomes" id="UP000636479">
    <property type="component" value="Unassembled WGS sequence"/>
</dbReference>
<evidence type="ECO:0000256" key="1">
    <source>
        <dbReference type="ARBA" id="ARBA00001311"/>
    </source>
</evidence>
<reference evidence="7" key="1">
    <citation type="submission" date="2020-05" db="EMBL/GenBank/DDBJ databases">
        <title>Mycena genomes resolve the evolution of fungal bioluminescence.</title>
        <authorList>
            <person name="Tsai I.J."/>
        </authorList>
    </citation>
    <scope>NUCLEOTIDE SEQUENCE</scope>
    <source>
        <strain evidence="7">171206Taipei</strain>
    </source>
</reference>
<accession>A0A8H6W9B1</accession>
<protein>
    <recommendedName>
        <fullName evidence="3">amidase</fullName>
        <ecNumber evidence="3">3.5.1.4</ecNumber>
    </recommendedName>
</protein>
<dbReference type="Gene3D" id="3.90.1300.10">
    <property type="entry name" value="Amidase signature (AS) domain"/>
    <property type="match status" value="1"/>
</dbReference>
<dbReference type="InterPro" id="IPR036928">
    <property type="entry name" value="AS_sf"/>
</dbReference>
<dbReference type="PANTHER" id="PTHR46072">
    <property type="entry name" value="AMIDASE-RELATED-RELATED"/>
    <property type="match status" value="1"/>
</dbReference>